<reference evidence="1" key="1">
    <citation type="submission" date="2024-07" db="EMBL/GenBank/DDBJ databases">
        <authorList>
            <person name="Bringhurst R.M."/>
            <person name="Homer T.E."/>
        </authorList>
    </citation>
    <scope>NUCLEOTIDE SEQUENCE</scope>
</reference>
<organism evidence="1">
    <name type="scientific">Pseudomonas phage RVTF4</name>
    <dbReference type="NCBI Taxonomy" id="3236931"/>
    <lineage>
        <taxon>Viruses</taxon>
    </lineage>
</organism>
<protein>
    <submittedName>
        <fullName evidence="1">Uncharacterized protein</fullName>
    </submittedName>
</protein>
<sequence>MKQLDLELLIRAAREKIEYHASVGVGLRFCIQVARQNELPVLKGVCEIVQSILGNELIDADTSDTELTTRSNILFRNLFYKKRILVEVKVKSWPETAGSHLMFDCGSWDYMLFDQETCEGYLAYLERN</sequence>
<accession>A0AB39CD66</accession>
<proteinExistence type="predicted"/>
<name>A0AB39CD66_9VIRU</name>
<dbReference type="EMBL" id="PQ015378">
    <property type="protein sequence ID" value="XDJ14795.1"/>
    <property type="molecule type" value="Genomic_DNA"/>
</dbReference>
<evidence type="ECO:0000313" key="1">
    <source>
        <dbReference type="EMBL" id="XDJ14795.1"/>
    </source>
</evidence>